<dbReference type="Pfam" id="PF14307">
    <property type="entry name" value="Glyco_tran_WbsX"/>
    <property type="match status" value="1"/>
</dbReference>
<dbReference type="GO" id="GO:0016740">
    <property type="term" value="F:transferase activity"/>
    <property type="evidence" value="ECO:0007669"/>
    <property type="project" value="UniProtKB-KW"/>
</dbReference>
<gene>
    <name evidence="1" type="ORF">GRF59_22455</name>
</gene>
<name>A0A7X3LJK7_9BACL</name>
<evidence type="ECO:0000313" key="1">
    <source>
        <dbReference type="EMBL" id="MWV46370.1"/>
    </source>
</evidence>
<reference evidence="1 2" key="1">
    <citation type="submission" date="2019-12" db="EMBL/GenBank/DDBJ databases">
        <title>Paenibacillus sp. nov., an endophytic bacterium isolated from the stem of Dendrobium.</title>
        <authorList>
            <person name="Zhao R."/>
        </authorList>
    </citation>
    <scope>NUCLEOTIDE SEQUENCE [LARGE SCALE GENOMIC DNA]</scope>
    <source>
        <strain evidence="1 2">HJL G12</strain>
    </source>
</reference>
<evidence type="ECO:0000313" key="2">
    <source>
        <dbReference type="Proteomes" id="UP000460318"/>
    </source>
</evidence>
<dbReference type="Gene3D" id="3.20.20.80">
    <property type="entry name" value="Glycosidases"/>
    <property type="match status" value="1"/>
</dbReference>
<comment type="caution">
    <text evidence="1">The sequence shown here is derived from an EMBL/GenBank/DDBJ whole genome shotgun (WGS) entry which is preliminary data.</text>
</comment>
<dbReference type="PANTHER" id="PTHR41244">
    <property type="entry name" value="RHAMNAN SYNTHESIS F"/>
    <property type="match status" value="1"/>
</dbReference>
<organism evidence="1 2">
    <name type="scientific">Paenibacillus dendrobii</name>
    <dbReference type="NCBI Taxonomy" id="2691084"/>
    <lineage>
        <taxon>Bacteria</taxon>
        <taxon>Bacillati</taxon>
        <taxon>Bacillota</taxon>
        <taxon>Bacilli</taxon>
        <taxon>Bacillales</taxon>
        <taxon>Paenibacillaceae</taxon>
        <taxon>Paenibacillus</taxon>
    </lineage>
</organism>
<dbReference type="Proteomes" id="UP000460318">
    <property type="component" value="Unassembled WGS sequence"/>
</dbReference>
<dbReference type="PANTHER" id="PTHR41244:SF1">
    <property type="entry name" value="GLYCOSYLTRANSFERASE"/>
    <property type="match status" value="1"/>
</dbReference>
<dbReference type="AlphaFoldDB" id="A0A7X3LJK7"/>
<sequence length="379" mass="44707">MKLIAFLLPQFHRIPENDSWWGEGFTEWTNTRKSRPLYRGHQQPKEPLDHYYYDLTDSAARLWQANLASTYGIYGFCYYHYWFKGKRLLEKPFHQVLQLGEPHFPFCLSWANEAWTRKWDGGEGHILQQQDYGNEHDWERHFHELLEAFEDERYIRVNNKPLFLIYRPGNIPRCEEMLHFWNTLARRNGLDGIYFARTLGGFAVPQQRGFDASVEFEPHYTFANHANGSLWNYISTRQMEHLVVDYDSIWQTILKRSPHRDGETIFPGAFVNWDNTPRLGERGQSCIGASPERFRHYLSMQIRRAAAVYQSEFMFINAWNEWAEGAYLEPDQHHRFRYLEAVRDALTENGLYPGQVSARSIESPILLSKANAAVRISAT</sequence>
<keyword evidence="1" id="KW-0808">Transferase</keyword>
<dbReference type="RefSeq" id="WP_160499961.1">
    <property type="nucleotide sequence ID" value="NZ_WUBI01000004.1"/>
</dbReference>
<dbReference type="InterPro" id="IPR032719">
    <property type="entry name" value="WbsX"/>
</dbReference>
<proteinExistence type="predicted"/>
<accession>A0A7X3LJK7</accession>
<dbReference type="EMBL" id="WUBI01000004">
    <property type="protein sequence ID" value="MWV46370.1"/>
    <property type="molecule type" value="Genomic_DNA"/>
</dbReference>
<dbReference type="CDD" id="cd11579">
    <property type="entry name" value="Glyco_tran_WbsX"/>
    <property type="match status" value="1"/>
</dbReference>
<keyword evidence="2" id="KW-1185">Reference proteome</keyword>
<protein>
    <submittedName>
        <fullName evidence="1">Glycosyl transferase</fullName>
    </submittedName>
</protein>